<dbReference type="PANTHER" id="PTHR33608">
    <property type="entry name" value="BLL2464 PROTEIN"/>
    <property type="match status" value="1"/>
</dbReference>
<evidence type="ECO:0000313" key="3">
    <source>
        <dbReference type="EMBL" id="KFF30654.1"/>
    </source>
</evidence>
<dbReference type="Pfam" id="PF01882">
    <property type="entry name" value="DUF58"/>
    <property type="match status" value="1"/>
</dbReference>
<sequence>MSTGFTKTAGRKNGKTNGMPSKLTLNPSTRKRLEQGNLPTPMIPMGSSLSDQSIAVRRKIETLATTLNLPTVRRALGALEGEHPSSRGDGGADPISTRDYTEEDEARLIDWKLSARTGRPMITDRERLVTSRIWLMLDVGIQMNGACPSGERAWEVGANALSMFAALSCRRHDTISLVLANNRAITRIPTKGGLAQFERALDKGLERMPNAEGNLDALIAYANAHTDDGSMVVIATDETSLEERHIDRLRAIGVNHHLTIIDIATLNPFAPAPTPGTTVTDAYSGRRIPAFMKDAKAADEVRTHREYVAAQFDKELRGLGASTLRASGSIAMFDNFVSMVSASLKYSRANGPSLLSKTGGTSR</sequence>
<name>A0A086BNZ0_9BIFI</name>
<comment type="caution">
    <text evidence="3">The sequence shown here is derived from an EMBL/GenBank/DDBJ whole genome shotgun (WGS) entry which is preliminary data.</text>
</comment>
<evidence type="ECO:0000259" key="2">
    <source>
        <dbReference type="Pfam" id="PF01882"/>
    </source>
</evidence>
<protein>
    <recommendedName>
        <fullName evidence="2">DUF58 domain-containing protein</fullName>
    </recommendedName>
</protein>
<dbReference type="AlphaFoldDB" id="A0A086BNZ0"/>
<evidence type="ECO:0000256" key="1">
    <source>
        <dbReference type="SAM" id="MobiDB-lite"/>
    </source>
</evidence>
<accession>A0A086BNZ0</accession>
<evidence type="ECO:0000313" key="4">
    <source>
        <dbReference type="Proteomes" id="UP000028730"/>
    </source>
</evidence>
<dbReference type="InterPro" id="IPR002881">
    <property type="entry name" value="DUF58"/>
</dbReference>
<feature type="region of interest" description="Disordered" evidence="1">
    <location>
        <begin position="78"/>
        <end position="99"/>
    </location>
</feature>
<feature type="compositionally biased region" description="Polar residues" evidence="1">
    <location>
        <begin position="15"/>
        <end position="28"/>
    </location>
</feature>
<dbReference type="PANTHER" id="PTHR33608:SF6">
    <property type="entry name" value="BLL2464 PROTEIN"/>
    <property type="match status" value="1"/>
</dbReference>
<dbReference type="Proteomes" id="UP000028730">
    <property type="component" value="Unassembled WGS sequence"/>
</dbReference>
<reference evidence="3 4" key="1">
    <citation type="journal article" date="2014" name="Appl. Environ. Microbiol.">
        <title>Genomic encyclopedia of type strains of the genus Bifidobacterium.</title>
        <authorList>
            <person name="Milani C."/>
            <person name="Lugli G.A."/>
            <person name="Duranti S."/>
            <person name="Turroni F."/>
            <person name="Bottacini F."/>
            <person name="Mangifesta M."/>
            <person name="Sanchez B."/>
            <person name="Viappiani A."/>
            <person name="Mancabelli L."/>
            <person name="Taminiau B."/>
            <person name="Delcenserie V."/>
            <person name="Barrangou R."/>
            <person name="Margolles A."/>
            <person name="van Sinderen D."/>
            <person name="Ventura M."/>
        </authorList>
    </citation>
    <scope>NUCLEOTIDE SEQUENCE [LARGE SCALE GENOMIC DNA]</scope>
    <source>
        <strain evidence="3 4">DSM 19703</strain>
    </source>
</reference>
<feature type="region of interest" description="Disordered" evidence="1">
    <location>
        <begin position="1"/>
        <end position="49"/>
    </location>
</feature>
<gene>
    <name evidence="3" type="ORF">BBOMB_1521</name>
</gene>
<dbReference type="EMBL" id="ATLK01000002">
    <property type="protein sequence ID" value="KFF30654.1"/>
    <property type="molecule type" value="Genomic_DNA"/>
</dbReference>
<organism evidence="3 4">
    <name type="scientific">Bifidobacterium bombi DSM 19703</name>
    <dbReference type="NCBI Taxonomy" id="1341695"/>
    <lineage>
        <taxon>Bacteria</taxon>
        <taxon>Bacillati</taxon>
        <taxon>Actinomycetota</taxon>
        <taxon>Actinomycetes</taxon>
        <taxon>Bifidobacteriales</taxon>
        <taxon>Bifidobacteriaceae</taxon>
        <taxon>Bifidobacterium</taxon>
    </lineage>
</organism>
<feature type="domain" description="DUF58" evidence="2">
    <location>
        <begin position="97"/>
        <end position="263"/>
    </location>
</feature>
<keyword evidence="4" id="KW-1185">Reference proteome</keyword>
<dbReference type="eggNOG" id="COG1721">
    <property type="taxonomic scope" value="Bacteria"/>
</dbReference>
<dbReference type="STRING" id="1341695.BBOMB_1521"/>
<proteinExistence type="predicted"/>